<feature type="chain" id="PRO_5036955249" description="Outer membrane protein beta-barrel domain-containing protein" evidence="5">
    <location>
        <begin position="25"/>
        <end position="236"/>
    </location>
</feature>
<dbReference type="GO" id="GO:0016020">
    <property type="term" value="C:membrane"/>
    <property type="evidence" value="ECO:0007669"/>
    <property type="project" value="UniProtKB-SubCell"/>
</dbReference>
<keyword evidence="8" id="KW-1185">Reference proteome</keyword>
<comment type="caution">
    <text evidence="7">The sequence shown here is derived from an EMBL/GenBank/DDBJ whole genome shotgun (WGS) entry which is preliminary data.</text>
</comment>
<protein>
    <recommendedName>
        <fullName evidence="6">Outer membrane protein beta-barrel domain-containing protein</fullName>
    </recommendedName>
</protein>
<name>A0A934TKX8_9RHOB</name>
<evidence type="ECO:0000313" key="7">
    <source>
        <dbReference type="EMBL" id="MBK5927341.1"/>
    </source>
</evidence>
<dbReference type="Pfam" id="PF13505">
    <property type="entry name" value="OMP_b-brl"/>
    <property type="match status" value="1"/>
</dbReference>
<dbReference type="InterPro" id="IPR051692">
    <property type="entry name" value="OMP-like"/>
</dbReference>
<dbReference type="AlphaFoldDB" id="A0A934TKX8"/>
<reference evidence="7" key="2">
    <citation type="journal article" date="2020" name="Microorganisms">
        <title>Osmotic Adaptation and Compatible Solute Biosynthesis of Phototrophic Bacteria as Revealed from Genome Analyses.</title>
        <authorList>
            <person name="Imhoff J.F."/>
            <person name="Rahn T."/>
            <person name="Kunzel S."/>
            <person name="Keller A."/>
            <person name="Neulinger S.C."/>
        </authorList>
    </citation>
    <scope>NUCLEOTIDE SEQUENCE</scope>
    <source>
        <strain evidence="7">LMG 28126</strain>
    </source>
</reference>
<dbReference type="SUPFAM" id="SSF56925">
    <property type="entry name" value="OMPA-like"/>
    <property type="match status" value="1"/>
</dbReference>
<organism evidence="7 8">
    <name type="scientific">Rhodobaculum claviforme</name>
    <dbReference type="NCBI Taxonomy" id="1549854"/>
    <lineage>
        <taxon>Bacteria</taxon>
        <taxon>Pseudomonadati</taxon>
        <taxon>Pseudomonadota</taxon>
        <taxon>Alphaproteobacteria</taxon>
        <taxon>Rhodobacterales</taxon>
        <taxon>Paracoccaceae</taxon>
        <taxon>Rhodobaculum</taxon>
    </lineage>
</organism>
<evidence type="ECO:0000256" key="1">
    <source>
        <dbReference type="ARBA" id="ARBA00004370"/>
    </source>
</evidence>
<feature type="domain" description="Outer membrane protein beta-barrel" evidence="6">
    <location>
        <begin position="12"/>
        <end position="236"/>
    </location>
</feature>
<dbReference type="EMBL" id="NHSD01000235">
    <property type="protein sequence ID" value="MBK5927341.1"/>
    <property type="molecule type" value="Genomic_DNA"/>
</dbReference>
<comment type="similarity">
    <text evidence="4">Belongs to the Omp25/RopB family.</text>
</comment>
<accession>A0A934TKX8</accession>
<evidence type="ECO:0000256" key="4">
    <source>
        <dbReference type="ARBA" id="ARBA00038306"/>
    </source>
</evidence>
<dbReference type="PANTHER" id="PTHR34001">
    <property type="entry name" value="BLL7405 PROTEIN"/>
    <property type="match status" value="1"/>
</dbReference>
<reference evidence="7" key="1">
    <citation type="submission" date="2017-05" db="EMBL/GenBank/DDBJ databases">
        <authorList>
            <person name="Imhoff J.F."/>
            <person name="Rahn T."/>
            <person name="Kuenzel S."/>
            <person name="Neulinger S.C."/>
        </authorList>
    </citation>
    <scope>NUCLEOTIDE SEQUENCE</scope>
    <source>
        <strain evidence="7">LMG 28126</strain>
    </source>
</reference>
<evidence type="ECO:0000256" key="5">
    <source>
        <dbReference type="SAM" id="SignalP"/>
    </source>
</evidence>
<dbReference type="RefSeq" id="WP_201157103.1">
    <property type="nucleotide sequence ID" value="NZ_NHSD01000235.1"/>
</dbReference>
<sequence length="236" mass="24561">MKRFIGLGAPVLAAAMAMAPAASAQGLSDGWAGAWVGGALGAGSTNYSLRGSAVENGSTLGTLRLPDFGGEGGLVSLSGGYDFAVSDTVVMGLMADITATGINNRANLNADGISFNYKLRPRTIYSAAGRVGLMTSDSTMVYGLLGVSQARFRASGSATAGTDTLLDGGYKWKQSGPVIGAGIETRLADNMTLRMEYRYYRLGTQNIINEQFLGTTLDAGSRTSIQTVQAGVNWRF</sequence>
<dbReference type="InterPro" id="IPR027385">
    <property type="entry name" value="Beta-barrel_OMP"/>
</dbReference>
<proteinExistence type="inferred from homology"/>
<dbReference type="InterPro" id="IPR011250">
    <property type="entry name" value="OMP/PagP_B-barrel"/>
</dbReference>
<feature type="signal peptide" evidence="5">
    <location>
        <begin position="1"/>
        <end position="24"/>
    </location>
</feature>
<comment type="subcellular location">
    <subcellularLocation>
        <location evidence="1">Membrane</location>
    </subcellularLocation>
</comment>
<dbReference type="Gene3D" id="2.40.160.20">
    <property type="match status" value="1"/>
</dbReference>
<evidence type="ECO:0000256" key="2">
    <source>
        <dbReference type="ARBA" id="ARBA00022729"/>
    </source>
</evidence>
<keyword evidence="3" id="KW-0472">Membrane</keyword>
<dbReference type="Proteomes" id="UP000706333">
    <property type="component" value="Unassembled WGS sequence"/>
</dbReference>
<evidence type="ECO:0000313" key="8">
    <source>
        <dbReference type="Proteomes" id="UP000706333"/>
    </source>
</evidence>
<evidence type="ECO:0000259" key="6">
    <source>
        <dbReference type="Pfam" id="PF13505"/>
    </source>
</evidence>
<gene>
    <name evidence="7" type="ORF">CCR87_08380</name>
</gene>
<evidence type="ECO:0000256" key="3">
    <source>
        <dbReference type="ARBA" id="ARBA00023136"/>
    </source>
</evidence>
<keyword evidence="2 5" id="KW-0732">Signal</keyword>
<dbReference type="PANTHER" id="PTHR34001:SF3">
    <property type="entry name" value="BLL7405 PROTEIN"/>
    <property type="match status" value="1"/>
</dbReference>